<comment type="caution">
    <text evidence="8">The sequence shown here is derived from an EMBL/GenBank/DDBJ whole genome shotgun (WGS) entry which is preliminary data.</text>
</comment>
<feature type="transmembrane region" description="Helical" evidence="7">
    <location>
        <begin position="285"/>
        <end position="304"/>
    </location>
</feature>
<evidence type="ECO:0000256" key="6">
    <source>
        <dbReference type="SAM" id="MobiDB-lite"/>
    </source>
</evidence>
<feature type="transmembrane region" description="Helical" evidence="7">
    <location>
        <begin position="734"/>
        <end position="759"/>
    </location>
</feature>
<evidence type="ECO:0000313" key="8">
    <source>
        <dbReference type="EMBL" id="KAK7455201.1"/>
    </source>
</evidence>
<feature type="compositionally biased region" description="Acidic residues" evidence="6">
    <location>
        <begin position="1023"/>
        <end position="1033"/>
    </location>
</feature>
<dbReference type="Pfam" id="PF04515">
    <property type="entry name" value="Choline_transpo"/>
    <property type="match status" value="1"/>
</dbReference>
<feature type="transmembrane region" description="Helical" evidence="7">
    <location>
        <begin position="172"/>
        <end position="195"/>
    </location>
</feature>
<feature type="compositionally biased region" description="Low complexity" evidence="6">
    <location>
        <begin position="124"/>
        <end position="137"/>
    </location>
</feature>
<feature type="compositionally biased region" description="Acidic residues" evidence="6">
    <location>
        <begin position="428"/>
        <end position="437"/>
    </location>
</feature>
<feature type="compositionally biased region" description="Polar residues" evidence="6">
    <location>
        <begin position="872"/>
        <end position="898"/>
    </location>
</feature>
<evidence type="ECO:0000313" key="9">
    <source>
        <dbReference type="Proteomes" id="UP001498398"/>
    </source>
</evidence>
<dbReference type="InterPro" id="IPR007603">
    <property type="entry name" value="Choline_transptr-like"/>
</dbReference>
<keyword evidence="4 7" id="KW-1133">Transmembrane helix</keyword>
<feature type="compositionally biased region" description="Polar residues" evidence="6">
    <location>
        <begin position="20"/>
        <end position="39"/>
    </location>
</feature>
<accession>A0ABR1J9S1</accession>
<reference evidence="8 9" key="1">
    <citation type="submission" date="2024-01" db="EMBL/GenBank/DDBJ databases">
        <title>A draft genome for the cacao thread blight pathogen Marasmiellus scandens.</title>
        <authorList>
            <person name="Baruah I.K."/>
            <person name="Leung J."/>
            <person name="Bukari Y."/>
            <person name="Amoako-Attah I."/>
            <person name="Meinhardt L.W."/>
            <person name="Bailey B.A."/>
            <person name="Cohen S.P."/>
        </authorList>
    </citation>
    <scope>NUCLEOTIDE SEQUENCE [LARGE SCALE GENOMIC DNA]</scope>
    <source>
        <strain evidence="8 9">GH-19</strain>
    </source>
</reference>
<dbReference type="Proteomes" id="UP001498398">
    <property type="component" value="Unassembled WGS sequence"/>
</dbReference>
<comment type="similarity">
    <text evidence="2">Belongs to the CTL (choline transporter-like) family.</text>
</comment>
<evidence type="ECO:0000256" key="1">
    <source>
        <dbReference type="ARBA" id="ARBA00004141"/>
    </source>
</evidence>
<feature type="region of interest" description="Disordered" evidence="6">
    <location>
        <begin position="428"/>
        <end position="450"/>
    </location>
</feature>
<feature type="compositionally biased region" description="Gly residues" evidence="6">
    <location>
        <begin position="1111"/>
        <end position="1120"/>
    </location>
</feature>
<feature type="compositionally biased region" description="Basic and acidic residues" evidence="6">
    <location>
        <begin position="1038"/>
        <end position="1047"/>
    </location>
</feature>
<dbReference type="PANTHER" id="PTHR12385:SF88">
    <property type="entry name" value="CHOLINE TRANSPORTER-LIKE PROTEIN CTL1"/>
    <property type="match status" value="1"/>
</dbReference>
<sequence length="1145" mass="124325">MAASFAAYASQFINRPPESSMISSQPMFFSFTTDTSSRHPAQHPDDDDDDEDREDPHLSGDDDDDPYLRLDNDFAEPTRPLMSSRSSSPLSGSSRSSSPHGGWLAHQGGRVTTRSPVLPPPRTIPTFPSPQQQPQSLSLTESLMHEDGVDRVFSLPDPTNPYSLLREKYHDALWTTLFLFSLSTSLVSSILVLFLTHKPKGTPSRVLPYYTLLHTVPLMTITTFFAAALAYANLWAMRLWARPVMIVTAVCVPLMLGVCAVVGFVGSFMWEDDQVDETWGETVGLRLFSILPLLLSLYALFRFYRLSQFDLPRTLARINASAALLNLSTDILISHPLLLVLSPCLLLIALLGSIPFLTLIFRLSLIGYASKEEWHLRTWTPYAIFLATGVWLWSWGVVRGIMRVVVAGVVGGWYFGWKGSRSIVSVEEADDEEDEISEERRGGEADELLTPPPELLTPHRQRHHATQNLTQHLLNLSNNSTKNWLTPIQTHLFHSSLHRATHGSLGTISLAALILAAIRTLTLLVLFLERLPLLIEDIWTWIVRSLSLSSGTSTSSGVGLILREVTSSSTILGSIIRGTVSVFTVLGTVIRRGFYVFLRYLVGYVDGWTKAISGDVLVWAGMTGDSFWKSAVRAGGVQTQATAQVHPGQNINSNMSGGRRGKGRAATSNANNNAAFSPGHKNTRNPKQIVSLPTLPLLPLSLTLPTSLFIFLFVSHALRSPEYAWGAAVLGGGVTWLVGGFVGGVVGDVADTLWLCYCIERERGMSVERIKREIAEVREEVGLRGQRVEKKERRGKGWEKVWGVFEYSNTNNSNNNAVRGRPTPGPGPSSGPVAGPSGAQRQQQQPPSPHAQPRSQPRSQREQWEQQQSQPTHSRQPSFPIPRTQQLPLSTVSSSSKLPTDPEDIQVAMDMDMDMEPVNLISQSQNKGSSQGRSPPPGGPASASASASGLGFRTSTSPPGSGFGSGLGSGSESGIGFGLFGSGVGAGIGSGSGSGFGLRRQPQVHEEIGMSTRSPPRSRPPVLEEDEDEDDFVPQEFLEERVPHEVVQEVEEEGDVDPFKTDLEEDKDTKPRRGSATGRMRGYDVDSPLSGSGSGAGSGYRGRHSRHASMGGSGGGGGSGSRRKSLTMSGGEGEGSQMFPGSGLF</sequence>
<feature type="region of interest" description="Disordered" evidence="6">
    <location>
        <begin position="647"/>
        <end position="667"/>
    </location>
</feature>
<feature type="region of interest" description="Disordered" evidence="6">
    <location>
        <begin position="1"/>
        <end position="137"/>
    </location>
</feature>
<feature type="compositionally biased region" description="Gly residues" evidence="6">
    <location>
        <begin position="961"/>
        <end position="996"/>
    </location>
</feature>
<evidence type="ECO:0000256" key="2">
    <source>
        <dbReference type="ARBA" id="ARBA00007168"/>
    </source>
</evidence>
<feature type="compositionally biased region" description="Basic and acidic residues" evidence="6">
    <location>
        <begin position="1057"/>
        <end position="1071"/>
    </location>
</feature>
<feature type="compositionally biased region" description="Low complexity" evidence="6">
    <location>
        <begin position="830"/>
        <end position="858"/>
    </location>
</feature>
<evidence type="ECO:0000256" key="3">
    <source>
        <dbReference type="ARBA" id="ARBA00022692"/>
    </source>
</evidence>
<protein>
    <submittedName>
        <fullName evidence="8">Uncharacterized protein</fullName>
    </submittedName>
</protein>
<feature type="transmembrane region" description="Helical" evidence="7">
    <location>
        <begin position="207"/>
        <end position="232"/>
    </location>
</feature>
<keyword evidence="3 7" id="KW-0812">Transmembrane</keyword>
<feature type="region of interest" description="Disordered" evidence="6">
    <location>
        <begin position="917"/>
        <end position="1145"/>
    </location>
</feature>
<feature type="compositionally biased region" description="Polar residues" evidence="6">
    <location>
        <begin position="647"/>
        <end position="656"/>
    </location>
</feature>
<feature type="compositionally biased region" description="Basic and acidic residues" evidence="6">
    <location>
        <begin position="54"/>
        <end position="72"/>
    </location>
</feature>
<feature type="compositionally biased region" description="Low complexity" evidence="6">
    <location>
        <begin position="940"/>
        <end position="949"/>
    </location>
</feature>
<feature type="region of interest" description="Disordered" evidence="6">
    <location>
        <begin position="809"/>
        <end position="902"/>
    </location>
</feature>
<keyword evidence="5 7" id="KW-0472">Membrane</keyword>
<evidence type="ECO:0000256" key="5">
    <source>
        <dbReference type="ARBA" id="ARBA00023136"/>
    </source>
</evidence>
<feature type="transmembrane region" description="Helical" evidence="7">
    <location>
        <begin position="689"/>
        <end position="714"/>
    </location>
</feature>
<organism evidence="8 9">
    <name type="scientific">Marasmiellus scandens</name>
    <dbReference type="NCBI Taxonomy" id="2682957"/>
    <lineage>
        <taxon>Eukaryota</taxon>
        <taxon>Fungi</taxon>
        <taxon>Dikarya</taxon>
        <taxon>Basidiomycota</taxon>
        <taxon>Agaricomycotina</taxon>
        <taxon>Agaricomycetes</taxon>
        <taxon>Agaricomycetidae</taxon>
        <taxon>Agaricales</taxon>
        <taxon>Marasmiineae</taxon>
        <taxon>Omphalotaceae</taxon>
        <taxon>Marasmiellus</taxon>
    </lineage>
</organism>
<evidence type="ECO:0000256" key="4">
    <source>
        <dbReference type="ARBA" id="ARBA00022989"/>
    </source>
</evidence>
<name>A0ABR1J9S1_9AGAR</name>
<feature type="transmembrane region" description="Helical" evidence="7">
    <location>
        <begin position="244"/>
        <end position="265"/>
    </location>
</feature>
<feature type="transmembrane region" description="Helical" evidence="7">
    <location>
        <begin position="340"/>
        <end position="364"/>
    </location>
</feature>
<feature type="compositionally biased region" description="Low complexity" evidence="6">
    <location>
        <begin position="809"/>
        <end position="822"/>
    </location>
</feature>
<gene>
    <name evidence="8" type="ORF">VKT23_011076</name>
</gene>
<feature type="compositionally biased region" description="Low complexity" evidence="6">
    <location>
        <begin position="79"/>
        <end position="104"/>
    </location>
</feature>
<proteinExistence type="inferred from homology"/>
<feature type="transmembrane region" description="Helical" evidence="7">
    <location>
        <begin position="505"/>
        <end position="528"/>
    </location>
</feature>
<evidence type="ECO:0000256" key="7">
    <source>
        <dbReference type="SAM" id="Phobius"/>
    </source>
</evidence>
<dbReference type="PANTHER" id="PTHR12385">
    <property type="entry name" value="CHOLINE TRANSPORTER-LIKE (SLC FAMILY 44)"/>
    <property type="match status" value="1"/>
</dbReference>
<comment type="subcellular location">
    <subcellularLocation>
        <location evidence="1">Membrane</location>
        <topology evidence="1">Multi-pass membrane protein</topology>
    </subcellularLocation>
</comment>
<feature type="transmembrane region" description="Helical" evidence="7">
    <location>
        <begin position="376"/>
        <end position="394"/>
    </location>
</feature>
<dbReference type="EMBL" id="JBANRG010000023">
    <property type="protein sequence ID" value="KAK7455201.1"/>
    <property type="molecule type" value="Genomic_DNA"/>
</dbReference>
<keyword evidence="9" id="KW-1185">Reference proteome</keyword>